<feature type="compositionally biased region" description="Acidic residues" evidence="1">
    <location>
        <begin position="25"/>
        <end position="38"/>
    </location>
</feature>
<dbReference type="AlphaFoldDB" id="A0A0N1H6F0"/>
<organism evidence="2 3">
    <name type="scientific">Cyphellophora attinorum</name>
    <dbReference type="NCBI Taxonomy" id="1664694"/>
    <lineage>
        <taxon>Eukaryota</taxon>
        <taxon>Fungi</taxon>
        <taxon>Dikarya</taxon>
        <taxon>Ascomycota</taxon>
        <taxon>Pezizomycotina</taxon>
        <taxon>Eurotiomycetes</taxon>
        <taxon>Chaetothyriomycetidae</taxon>
        <taxon>Chaetothyriales</taxon>
        <taxon>Cyphellophoraceae</taxon>
        <taxon>Cyphellophora</taxon>
    </lineage>
</organism>
<reference evidence="2 3" key="1">
    <citation type="submission" date="2015-06" db="EMBL/GenBank/DDBJ databases">
        <title>Draft genome of the ant-associated black yeast Phialophora attae CBS 131958.</title>
        <authorList>
            <person name="Moreno L.F."/>
            <person name="Stielow B.J."/>
            <person name="de Hoog S."/>
            <person name="Vicente V.A."/>
            <person name="Weiss V.A."/>
            <person name="de Vries M."/>
            <person name="Cruz L.M."/>
            <person name="Souza E.M."/>
        </authorList>
    </citation>
    <scope>NUCLEOTIDE SEQUENCE [LARGE SCALE GENOMIC DNA]</scope>
    <source>
        <strain evidence="2 3">CBS 131958</strain>
    </source>
</reference>
<protein>
    <submittedName>
        <fullName evidence="2">Uncharacterized protein</fullName>
    </submittedName>
</protein>
<sequence length="413" mass="48038">MAFRSHVFRLIAAQEGARACITDTDDVDLTTGDDEESPFEGSQIPTRRSSHQSHSTTTMKPPGKRFHQSPPQSAVAVRWLTKTKMKTQAVFAYPPEPLALMIDVTKPRHPYVMPEKETRPNLEYYHAFRTEARNALARGTALPIPSARISPFLQKLKGSLKEFDKITKRREHREAGSPPQLLLRARDAHIWHRDADQQAQHEDNTRRYAGHIVYFQSGQIASEHQKLLHRKGERQVSDHKTAWRKKYMDWTRSTQHAILQLFKDAIESLTALYTWDVLSRCTQAQMNEIFEGIFMKHELAHAMAMFSRCAGSVDFEGIFLKSTIPAEEEYRKKFRRAIKFRFIKACQWTWTYRVNVDQELERYYKETAFEKWRNLVTDNEEYQKVLEGFNNVDSVPTPSDTDQAQNNDGLFKS</sequence>
<name>A0A0N1H6F0_9EURO</name>
<feature type="region of interest" description="Disordered" evidence="1">
    <location>
        <begin position="393"/>
        <end position="413"/>
    </location>
</feature>
<dbReference type="GeneID" id="28731047"/>
<dbReference type="VEuPathDB" id="FungiDB:AB675_104"/>
<feature type="region of interest" description="Disordered" evidence="1">
    <location>
        <begin position="25"/>
        <end position="71"/>
    </location>
</feature>
<proteinExistence type="predicted"/>
<dbReference type="EMBL" id="LFJN01000022">
    <property type="protein sequence ID" value="KPI37747.1"/>
    <property type="molecule type" value="Genomic_DNA"/>
</dbReference>
<accession>A0A0N1H6F0</accession>
<evidence type="ECO:0000256" key="1">
    <source>
        <dbReference type="SAM" id="MobiDB-lite"/>
    </source>
</evidence>
<gene>
    <name evidence="2" type="ORF">AB675_104</name>
</gene>
<dbReference type="Proteomes" id="UP000038010">
    <property type="component" value="Unassembled WGS sequence"/>
</dbReference>
<evidence type="ECO:0000313" key="3">
    <source>
        <dbReference type="Proteomes" id="UP000038010"/>
    </source>
</evidence>
<comment type="caution">
    <text evidence="2">The sequence shown here is derived from an EMBL/GenBank/DDBJ whole genome shotgun (WGS) entry which is preliminary data.</text>
</comment>
<dbReference type="RefSeq" id="XP_017997710.1">
    <property type="nucleotide sequence ID" value="XM_018139278.1"/>
</dbReference>
<evidence type="ECO:0000313" key="2">
    <source>
        <dbReference type="EMBL" id="KPI37747.1"/>
    </source>
</evidence>
<keyword evidence="3" id="KW-1185">Reference proteome</keyword>